<keyword evidence="2" id="KW-1185">Reference proteome</keyword>
<sequence>MHVAISHERTNGLLRFTKEDAMSKMLMFDFAHHWVLKRLWASEPWNRSLLIRISAPQISCSLGQLENGLILFPKQEQKILQRNPQHAFFSRPENCCDCLEVELKHFEIMVLANSMAIPFQNRSN</sequence>
<dbReference type="EMBL" id="BPLR01020340">
    <property type="protein sequence ID" value="GIX77584.1"/>
    <property type="molecule type" value="Genomic_DNA"/>
</dbReference>
<proteinExistence type="predicted"/>
<organism evidence="1 2">
    <name type="scientific">Caerostris extrusa</name>
    <name type="common">Bark spider</name>
    <name type="synonym">Caerostris bankana</name>
    <dbReference type="NCBI Taxonomy" id="172846"/>
    <lineage>
        <taxon>Eukaryota</taxon>
        <taxon>Metazoa</taxon>
        <taxon>Ecdysozoa</taxon>
        <taxon>Arthropoda</taxon>
        <taxon>Chelicerata</taxon>
        <taxon>Arachnida</taxon>
        <taxon>Araneae</taxon>
        <taxon>Araneomorphae</taxon>
        <taxon>Entelegynae</taxon>
        <taxon>Araneoidea</taxon>
        <taxon>Araneidae</taxon>
        <taxon>Caerostris</taxon>
    </lineage>
</organism>
<name>A0AAV4N068_CAEEX</name>
<comment type="caution">
    <text evidence="1">The sequence shown here is derived from an EMBL/GenBank/DDBJ whole genome shotgun (WGS) entry which is preliminary data.</text>
</comment>
<dbReference type="AlphaFoldDB" id="A0AAV4N068"/>
<gene>
    <name evidence="1" type="ORF">CEXT_461521</name>
</gene>
<protein>
    <submittedName>
        <fullName evidence="1">Uncharacterized protein</fullName>
    </submittedName>
</protein>
<evidence type="ECO:0000313" key="2">
    <source>
        <dbReference type="Proteomes" id="UP001054945"/>
    </source>
</evidence>
<dbReference type="Proteomes" id="UP001054945">
    <property type="component" value="Unassembled WGS sequence"/>
</dbReference>
<reference evidence="1 2" key="1">
    <citation type="submission" date="2021-06" db="EMBL/GenBank/DDBJ databases">
        <title>Caerostris extrusa draft genome.</title>
        <authorList>
            <person name="Kono N."/>
            <person name="Arakawa K."/>
        </authorList>
    </citation>
    <scope>NUCLEOTIDE SEQUENCE [LARGE SCALE GENOMIC DNA]</scope>
</reference>
<evidence type="ECO:0000313" key="1">
    <source>
        <dbReference type="EMBL" id="GIX77584.1"/>
    </source>
</evidence>
<accession>A0AAV4N068</accession>